<dbReference type="PATRIC" id="fig|1547436.3.peg.2321"/>
<organism evidence="2 3">
    <name type="scientific">Flagellimonas eckloniae</name>
    <dbReference type="NCBI Taxonomy" id="346185"/>
    <lineage>
        <taxon>Bacteria</taxon>
        <taxon>Pseudomonadati</taxon>
        <taxon>Bacteroidota</taxon>
        <taxon>Flavobacteriia</taxon>
        <taxon>Flavobacteriales</taxon>
        <taxon>Flavobacteriaceae</taxon>
        <taxon>Flagellimonas</taxon>
    </lineage>
</organism>
<dbReference type="AlphaFoldDB" id="A0A0Q0XH25"/>
<dbReference type="GO" id="GO:0006799">
    <property type="term" value="P:polyphosphate biosynthetic process"/>
    <property type="evidence" value="ECO:0007669"/>
    <property type="project" value="UniProtKB-ARBA"/>
</dbReference>
<sequence>MDEVRLMKRTDTKFVIHEKDLPSILESIQNQYRILETDKHRIITYSSLYFDTPLKKFYTDHHNKKIRRTKIRIRKYVESNTCFLEIKQKDGRGKTTKTRTSIDEITPSLSTDSLEFIQNTTKRTFELEPIIWNKFNRITLVSKAAKERLTIDLNISFKINNSFKTYHNLVIIEVKQERFNRNSSIVQQLKSKQVNPYSISKYCIGMIGVYDGLKYNRFKGKLIKINKITA</sequence>
<dbReference type="Proteomes" id="UP000050827">
    <property type="component" value="Unassembled WGS sequence"/>
</dbReference>
<gene>
    <name evidence="2" type="ORF">AAY42_11210</name>
</gene>
<comment type="caution">
    <text evidence="2">The sequence shown here is derived from an EMBL/GenBank/DDBJ whole genome shotgun (WGS) entry which is preliminary data.</text>
</comment>
<dbReference type="Gene3D" id="3.20.100.30">
    <property type="entry name" value="VTC, catalytic tunnel domain"/>
    <property type="match status" value="1"/>
</dbReference>
<proteinExistence type="predicted"/>
<name>A0A0Q0XH25_9FLAO</name>
<protein>
    <recommendedName>
        <fullName evidence="1">VTC domain-containing protein</fullName>
    </recommendedName>
</protein>
<dbReference type="EMBL" id="LCTZ01000002">
    <property type="protein sequence ID" value="KQC30378.1"/>
    <property type="molecule type" value="Genomic_DNA"/>
</dbReference>
<keyword evidence="3" id="KW-1185">Reference proteome</keyword>
<evidence type="ECO:0000313" key="2">
    <source>
        <dbReference type="EMBL" id="KQC30378.1"/>
    </source>
</evidence>
<accession>A0A0Q0XH25</accession>
<dbReference type="InterPro" id="IPR018966">
    <property type="entry name" value="VTC_domain"/>
</dbReference>
<dbReference type="InterPro" id="IPR042267">
    <property type="entry name" value="VTC_sf"/>
</dbReference>
<dbReference type="Pfam" id="PF09359">
    <property type="entry name" value="VTC"/>
    <property type="match status" value="1"/>
</dbReference>
<dbReference type="CDD" id="cd07750">
    <property type="entry name" value="PolyPPase_VTC_like"/>
    <property type="match status" value="1"/>
</dbReference>
<evidence type="ECO:0000313" key="3">
    <source>
        <dbReference type="Proteomes" id="UP000050827"/>
    </source>
</evidence>
<evidence type="ECO:0000259" key="1">
    <source>
        <dbReference type="Pfam" id="PF09359"/>
    </source>
</evidence>
<feature type="domain" description="VTC" evidence="1">
    <location>
        <begin position="8"/>
        <end position="206"/>
    </location>
</feature>
<dbReference type="STRING" id="346185.AAY42_11210"/>
<reference evidence="2 3" key="1">
    <citation type="submission" date="2015-04" db="EMBL/GenBank/DDBJ databases">
        <title>Complete genome of flavobacterium.</title>
        <authorList>
            <person name="Kwon Y.M."/>
            <person name="Kim S.-J."/>
        </authorList>
    </citation>
    <scope>NUCLEOTIDE SEQUENCE [LARGE SCALE GENOMIC DNA]</scope>
    <source>
        <strain evidence="2 3">DK169</strain>
    </source>
</reference>